<gene>
    <name evidence="3" type="ORF">TRAPUB_3368</name>
</gene>
<dbReference type="AlphaFoldDB" id="A0A1M2VDU7"/>
<dbReference type="SUPFAM" id="SSF50729">
    <property type="entry name" value="PH domain-like"/>
    <property type="match status" value="1"/>
</dbReference>
<dbReference type="PANTHER" id="PTHR38697:SF1">
    <property type="entry name" value="NUCLEAR PORE COMPLEX PROTEIN SIMILAR TO S. CEREVISIAE NUP2 (EUROFUNG)"/>
    <property type="match status" value="1"/>
</dbReference>
<dbReference type="CDD" id="cd13170">
    <property type="entry name" value="RanBD_NUP50"/>
    <property type="match status" value="1"/>
</dbReference>
<reference evidence="3 4" key="1">
    <citation type="submission" date="2016-10" db="EMBL/GenBank/DDBJ databases">
        <title>Genome sequence of the basidiomycete white-rot fungus Trametes pubescens.</title>
        <authorList>
            <person name="Makela M.R."/>
            <person name="Granchi Z."/>
            <person name="Peng M."/>
            <person name="De Vries R.P."/>
            <person name="Grigoriev I."/>
            <person name="Riley R."/>
            <person name="Hilden K."/>
        </authorList>
    </citation>
    <scope>NUCLEOTIDE SEQUENCE [LARGE SCALE GENOMIC DNA]</scope>
    <source>
        <strain evidence="3 4">FBCC735</strain>
    </source>
</reference>
<name>A0A1M2VDU7_TRAPU</name>
<comment type="caution">
    <text evidence="3">The sequence shown here is derived from an EMBL/GenBank/DDBJ whole genome shotgun (WGS) entry which is preliminary data.</text>
</comment>
<dbReference type="Pfam" id="PF00638">
    <property type="entry name" value="Ran_BP1"/>
    <property type="match status" value="1"/>
</dbReference>
<feature type="compositionally biased region" description="Basic and acidic residues" evidence="1">
    <location>
        <begin position="134"/>
        <end position="148"/>
    </location>
</feature>
<feature type="region of interest" description="Disordered" evidence="1">
    <location>
        <begin position="1"/>
        <end position="117"/>
    </location>
</feature>
<dbReference type="STRING" id="154538.A0A1M2VDU7"/>
<dbReference type="SMART" id="SM00160">
    <property type="entry name" value="RanBD"/>
    <property type="match status" value="1"/>
</dbReference>
<evidence type="ECO:0000313" key="3">
    <source>
        <dbReference type="EMBL" id="OJT05789.1"/>
    </source>
</evidence>
<feature type="region of interest" description="Disordered" evidence="1">
    <location>
        <begin position="129"/>
        <end position="194"/>
    </location>
</feature>
<dbReference type="OrthoDB" id="185618at2759"/>
<protein>
    <submittedName>
        <fullName evidence="3">Nucleoporin NUP152</fullName>
    </submittedName>
</protein>
<feature type="compositionally biased region" description="Low complexity" evidence="1">
    <location>
        <begin position="16"/>
        <end position="28"/>
    </location>
</feature>
<dbReference type="Gene3D" id="2.30.29.30">
    <property type="entry name" value="Pleckstrin-homology domain (PH domain)/Phosphotyrosine-binding domain (PTB)"/>
    <property type="match status" value="1"/>
</dbReference>
<evidence type="ECO:0000259" key="2">
    <source>
        <dbReference type="PROSITE" id="PS50196"/>
    </source>
</evidence>
<accession>A0A1M2VDU7</accession>
<keyword evidence="4" id="KW-1185">Reference proteome</keyword>
<feature type="compositionally biased region" description="Low complexity" evidence="1">
    <location>
        <begin position="183"/>
        <end position="194"/>
    </location>
</feature>
<dbReference type="InterPro" id="IPR000156">
    <property type="entry name" value="Ran_bind_dom"/>
</dbReference>
<dbReference type="OMA" id="IRAKLYT"/>
<dbReference type="PROSITE" id="PS50196">
    <property type="entry name" value="RANBD1"/>
    <property type="match status" value="1"/>
</dbReference>
<evidence type="ECO:0000256" key="1">
    <source>
        <dbReference type="SAM" id="MobiDB-lite"/>
    </source>
</evidence>
<dbReference type="EMBL" id="MNAD01001386">
    <property type="protein sequence ID" value="OJT05789.1"/>
    <property type="molecule type" value="Genomic_DNA"/>
</dbReference>
<dbReference type="InterPro" id="IPR011993">
    <property type="entry name" value="PH-like_dom_sf"/>
</dbReference>
<dbReference type="InterPro" id="IPR053074">
    <property type="entry name" value="NPC_Nucleoporin"/>
</dbReference>
<dbReference type="PANTHER" id="PTHR38697">
    <property type="entry name" value="NUCLEAR PORE COMPLEX PROTEIN SIMILAR TO S. CEREVISIAE NUP2 (EUROFUNG)"/>
    <property type="match status" value="1"/>
</dbReference>
<sequence>MPAPPSGFSGFKPIVSSSTPSSSSSGSGFVPKVDTGGSSTLGSPFSFAAPKPAGSESAASEAPKSSFSFGSSSATSTTSSAAPAPFTFGASASGSSLFSKPSASSSSTPSFFGSSAPSATSVFGSNLFGGKSSDASKDKDADKTEGKDSSNAISSSGSSSTFFGTSSTGGSNPFVTSTPEKTSPGGSSGFSFGSASPSKGNFFSGFPKAGSIGNPVGFGFGSPPKTPDAESADGPVKSLPFAFGAPKAAEPSGSDEKDASSGDGTPAPESMPVLAAGTSIHDQEGEGEEHEVTTHEVRSKVYKMTKDKDGNSQWGDLGVGVLRLKKHKETESRRMLLRNSSTGKITINFILYSGMNASVADKVVSFIGHDEGHSTPYRIRCKTAAQANELKAALNREIEFVKAKSEGS</sequence>
<feature type="region of interest" description="Disordered" evidence="1">
    <location>
        <begin position="213"/>
        <end position="272"/>
    </location>
</feature>
<proteinExistence type="predicted"/>
<feature type="compositionally biased region" description="Low complexity" evidence="1">
    <location>
        <begin position="48"/>
        <end position="117"/>
    </location>
</feature>
<organism evidence="3 4">
    <name type="scientific">Trametes pubescens</name>
    <name type="common">White-rot fungus</name>
    <dbReference type="NCBI Taxonomy" id="154538"/>
    <lineage>
        <taxon>Eukaryota</taxon>
        <taxon>Fungi</taxon>
        <taxon>Dikarya</taxon>
        <taxon>Basidiomycota</taxon>
        <taxon>Agaricomycotina</taxon>
        <taxon>Agaricomycetes</taxon>
        <taxon>Polyporales</taxon>
        <taxon>Polyporaceae</taxon>
        <taxon>Trametes</taxon>
    </lineage>
</organism>
<evidence type="ECO:0000313" key="4">
    <source>
        <dbReference type="Proteomes" id="UP000184267"/>
    </source>
</evidence>
<feature type="compositionally biased region" description="Low complexity" evidence="1">
    <location>
        <begin position="154"/>
        <end position="171"/>
    </location>
</feature>
<dbReference type="Proteomes" id="UP000184267">
    <property type="component" value="Unassembled WGS sequence"/>
</dbReference>
<feature type="domain" description="RanBD1" evidence="2">
    <location>
        <begin position="269"/>
        <end position="356"/>
    </location>
</feature>